<accession>A0ACB9R6D9</accession>
<name>A0ACB9R6D9_9MYRT</name>
<gene>
    <name evidence="1" type="ORF">MLD38_012465</name>
</gene>
<dbReference type="Proteomes" id="UP001057402">
    <property type="component" value="Chromosome 4"/>
</dbReference>
<dbReference type="EMBL" id="CM042883">
    <property type="protein sequence ID" value="KAI4374475.1"/>
    <property type="molecule type" value="Genomic_DNA"/>
</dbReference>
<organism evidence="1 2">
    <name type="scientific">Melastoma candidum</name>
    <dbReference type="NCBI Taxonomy" id="119954"/>
    <lineage>
        <taxon>Eukaryota</taxon>
        <taxon>Viridiplantae</taxon>
        <taxon>Streptophyta</taxon>
        <taxon>Embryophyta</taxon>
        <taxon>Tracheophyta</taxon>
        <taxon>Spermatophyta</taxon>
        <taxon>Magnoliopsida</taxon>
        <taxon>eudicotyledons</taxon>
        <taxon>Gunneridae</taxon>
        <taxon>Pentapetalae</taxon>
        <taxon>rosids</taxon>
        <taxon>malvids</taxon>
        <taxon>Myrtales</taxon>
        <taxon>Melastomataceae</taxon>
        <taxon>Melastomatoideae</taxon>
        <taxon>Melastomateae</taxon>
        <taxon>Melastoma</taxon>
    </lineage>
</organism>
<sequence length="1345" mass="151827">MPIPFLYLAASIFTASLFFLALRVLFAVPADLRRRTAPKTLPAPAQHREAAHYEVFLSFRGKDTRTGFTDHLHAALTDAGVAVFRDDDELRVGEEIGQDLLDAITRSKISIPIISPNYGNSKWCMVELAQMMECRRGGGHLVLPLFYQVEPGDVQDVKGKFGEGFGFLREGFEEKVVHDWRMVLREVGSIKGWESQKIANGHEGELVKMVVTKVLSELKKAFLVVTEHLVGLDNHVEKLTRMMDPSFGDTRILGIHGMGGVGKTTIAKIIYNDLSSKFHHFCFLADVRETSFQPKGIVNLQNQLISDILKRKWPEIRNTDEGVKILESRLKGKEVLILLDDVDDKTQLDALAGKRDWFGSGSRIIITTRNKDVLNELEVDLAYELVEMDFDLSMLLFSRHAFRRDSPLAEFSVLSNDIVSATGGLPLTLEVVGSFLYGKRKAVWVDTVKKLNKVPEKKVREKLRISYEALEYEEKQIFLDIACFLIGSDERIAAYMWDDCEFFPGRGIEVLSLMSLVKIGENHDLRMHDQLRDLGRDIVRQENYLEPRKRSRLWNPEEALSVVERKKGTAKIQALRLDLSAEPEGCCFTNEHFEELSHVRFLHLNHSNLRGDFKYLLPELRWLNWRDFQPNIMATNFHLKRLVILDFSESAVTESWDGWLQIKSTNNLKVLNLRSCNHLMATPDFSGFLTLEYLILERCENLEQVHPSIADLGNLVSLNIRNCKKLKELPVEMGIMEELRELLIDGTSIRALPVSRGSMKRLETLTAASCRLLAEIPNTISHLAALSKLELFGCAGLVELPESVGLLVKLSSLSLWGCVSLKCIPDSIGNLHSLTKLDLSNTDIMELPDSIGLLQYLKVLRLESSSLRKMPTAVGKLRKLEEIDAGLCVSLEGEIPFEIGQLTMLTILILTRTGISALPRSISKLVHLQNLDLWNCSKLQSLPELPPGLTNFRFTCSSIRVKNFPSFALLSNLRELCFSDCFRTDDKPWFIGNLGKLQKLSYHSADIIPEDMGTLTELKFILMMDVGISELPPGMCALSRLKELRMDLCKKLMCLPDLPASLLKLHVRQCPMLRTLPDFSNLKHLLELKLSECPELLEISGLGKLESLMTLGVSGCRNLRTLEGVENLEHLTLLLMAGCESLESLPNLSRLKNLKDLFAPGCKKLVEIQGLDCLENLQYLNLKDCKLIEELSDISYLKTLKNLNIRNCERLCDIKGVSRLVSLRGLDISGCKSLRSIPDLTRLKNLEELRAQGYDLIEEIPGLGELRSLKHLDFSGCRAIKKLPDFSPIKCLEHLALQDCEDLTDLTGLENLTGLRYLDISGCKSLQRVPELSGRTFVEQEQELS</sequence>
<comment type="caution">
    <text evidence="1">The sequence shown here is derived from an EMBL/GenBank/DDBJ whole genome shotgun (WGS) entry which is preliminary data.</text>
</comment>
<reference evidence="2" key="1">
    <citation type="journal article" date="2023" name="Front. Plant Sci.">
        <title>Chromosomal-level genome assembly of Melastoma candidum provides insights into trichome evolution.</title>
        <authorList>
            <person name="Zhong Y."/>
            <person name="Wu W."/>
            <person name="Sun C."/>
            <person name="Zou P."/>
            <person name="Liu Y."/>
            <person name="Dai S."/>
            <person name="Zhou R."/>
        </authorList>
    </citation>
    <scope>NUCLEOTIDE SEQUENCE [LARGE SCALE GENOMIC DNA]</scope>
</reference>
<keyword evidence="2" id="KW-1185">Reference proteome</keyword>
<protein>
    <submittedName>
        <fullName evidence="1">Uncharacterized protein</fullName>
    </submittedName>
</protein>
<proteinExistence type="predicted"/>
<evidence type="ECO:0000313" key="1">
    <source>
        <dbReference type="EMBL" id="KAI4374475.1"/>
    </source>
</evidence>
<evidence type="ECO:0000313" key="2">
    <source>
        <dbReference type="Proteomes" id="UP001057402"/>
    </source>
</evidence>